<gene>
    <name evidence="2" type="ORF">ACFSNC_02305</name>
</gene>
<organism evidence="2 3">
    <name type="scientific">Ancylobacter oerskovii</name>
    <dbReference type="NCBI Taxonomy" id="459519"/>
    <lineage>
        <taxon>Bacteria</taxon>
        <taxon>Pseudomonadati</taxon>
        <taxon>Pseudomonadota</taxon>
        <taxon>Alphaproteobacteria</taxon>
        <taxon>Hyphomicrobiales</taxon>
        <taxon>Xanthobacteraceae</taxon>
        <taxon>Ancylobacter</taxon>
    </lineage>
</organism>
<proteinExistence type="predicted"/>
<feature type="signal peptide" evidence="1">
    <location>
        <begin position="1"/>
        <end position="21"/>
    </location>
</feature>
<dbReference type="Proteomes" id="UP001597299">
    <property type="component" value="Unassembled WGS sequence"/>
</dbReference>
<protein>
    <submittedName>
        <fullName evidence="2">Uncharacterized protein</fullName>
    </submittedName>
</protein>
<sequence length="143" mass="15467">MTFTRFAAGGLAAALALGAFAATPASAQTYVTRSDAPTYGPAPVYEPEPVVVYDRYGSNPYVLGPHGRVIVDDTASNMVVVPRQRVVVPQPEPAPYPAIRVRSNFDDARVDPSSVRISPSGRMCRTLEVENDDGLLRQHTYCD</sequence>
<accession>A0ABW4YSB2</accession>
<comment type="caution">
    <text evidence="2">The sequence shown here is derived from an EMBL/GenBank/DDBJ whole genome shotgun (WGS) entry which is preliminary data.</text>
</comment>
<keyword evidence="3" id="KW-1185">Reference proteome</keyword>
<dbReference type="RefSeq" id="WP_213354368.1">
    <property type="nucleotide sequence ID" value="NZ_JAHBGB010000041.1"/>
</dbReference>
<evidence type="ECO:0000313" key="3">
    <source>
        <dbReference type="Proteomes" id="UP001597299"/>
    </source>
</evidence>
<name>A0ABW4YSB2_9HYPH</name>
<reference evidence="3" key="1">
    <citation type="journal article" date="2019" name="Int. J. Syst. Evol. Microbiol.">
        <title>The Global Catalogue of Microorganisms (GCM) 10K type strain sequencing project: providing services to taxonomists for standard genome sequencing and annotation.</title>
        <authorList>
            <consortium name="The Broad Institute Genomics Platform"/>
            <consortium name="The Broad Institute Genome Sequencing Center for Infectious Disease"/>
            <person name="Wu L."/>
            <person name="Ma J."/>
        </authorList>
    </citation>
    <scope>NUCLEOTIDE SEQUENCE [LARGE SCALE GENOMIC DNA]</scope>
    <source>
        <strain evidence="3">CCM 7435</strain>
    </source>
</reference>
<keyword evidence="1" id="KW-0732">Signal</keyword>
<feature type="chain" id="PRO_5045851506" evidence="1">
    <location>
        <begin position="22"/>
        <end position="143"/>
    </location>
</feature>
<evidence type="ECO:0000313" key="2">
    <source>
        <dbReference type="EMBL" id="MFD2139224.1"/>
    </source>
</evidence>
<evidence type="ECO:0000256" key="1">
    <source>
        <dbReference type="SAM" id="SignalP"/>
    </source>
</evidence>
<dbReference type="EMBL" id="JBHUHD010000001">
    <property type="protein sequence ID" value="MFD2139224.1"/>
    <property type="molecule type" value="Genomic_DNA"/>
</dbReference>